<evidence type="ECO:0000313" key="6">
    <source>
        <dbReference type="Proteomes" id="UP000626148"/>
    </source>
</evidence>
<evidence type="ECO:0000259" key="3">
    <source>
        <dbReference type="PROSITE" id="PS50110"/>
    </source>
</evidence>
<feature type="domain" description="HD-GYP" evidence="4">
    <location>
        <begin position="189"/>
        <end position="386"/>
    </location>
</feature>
<dbReference type="PANTHER" id="PTHR45228:SF8">
    <property type="entry name" value="TWO-COMPONENT RESPONSE REGULATOR-RELATED"/>
    <property type="match status" value="1"/>
</dbReference>
<feature type="domain" description="Response regulatory" evidence="3">
    <location>
        <begin position="18"/>
        <end position="134"/>
    </location>
</feature>
<dbReference type="Pfam" id="PF00072">
    <property type="entry name" value="Response_reg"/>
    <property type="match status" value="1"/>
</dbReference>
<evidence type="ECO:0000256" key="2">
    <source>
        <dbReference type="SAM" id="Coils"/>
    </source>
</evidence>
<dbReference type="AlphaFoldDB" id="A0A918KB58"/>
<dbReference type="CDD" id="cd00077">
    <property type="entry name" value="HDc"/>
    <property type="match status" value="1"/>
</dbReference>
<dbReference type="EMBL" id="BMXR01000006">
    <property type="protein sequence ID" value="GGX56816.1"/>
    <property type="molecule type" value="Genomic_DNA"/>
</dbReference>
<proteinExistence type="predicted"/>
<reference evidence="5" key="1">
    <citation type="journal article" date="2014" name="Int. J. Syst. Evol. Microbiol.">
        <title>Complete genome sequence of Corynebacterium casei LMG S-19264T (=DSM 44701T), isolated from a smear-ripened cheese.</title>
        <authorList>
            <consortium name="US DOE Joint Genome Institute (JGI-PGF)"/>
            <person name="Walter F."/>
            <person name="Albersmeier A."/>
            <person name="Kalinowski J."/>
            <person name="Ruckert C."/>
        </authorList>
    </citation>
    <scope>NUCLEOTIDE SEQUENCE</scope>
    <source>
        <strain evidence="5">KCTC 22169</strain>
    </source>
</reference>
<dbReference type="Proteomes" id="UP000626148">
    <property type="component" value="Unassembled WGS sequence"/>
</dbReference>
<evidence type="ECO:0000313" key="5">
    <source>
        <dbReference type="EMBL" id="GGX56816.1"/>
    </source>
</evidence>
<dbReference type="RefSeq" id="WP_189609170.1">
    <property type="nucleotide sequence ID" value="NZ_BMXR01000006.1"/>
</dbReference>
<keyword evidence="2" id="KW-0175">Coiled coil</keyword>
<feature type="coiled-coil region" evidence="2">
    <location>
        <begin position="136"/>
        <end position="174"/>
    </location>
</feature>
<comment type="caution">
    <text evidence="5">The sequence shown here is derived from an EMBL/GenBank/DDBJ whole genome shotgun (WGS) entry which is preliminary data.</text>
</comment>
<dbReference type="InterPro" id="IPR011006">
    <property type="entry name" value="CheY-like_superfamily"/>
</dbReference>
<dbReference type="CDD" id="cd17569">
    <property type="entry name" value="REC_HupR-like"/>
    <property type="match status" value="1"/>
</dbReference>
<name>A0A918KB58_9GAMM</name>
<dbReference type="InterPro" id="IPR052020">
    <property type="entry name" value="Cyclic_di-GMP/3'3'-cGAMP_PDE"/>
</dbReference>
<gene>
    <name evidence="5" type="ORF">GCM10007392_25350</name>
</gene>
<keyword evidence="6" id="KW-1185">Reference proteome</keyword>
<dbReference type="SUPFAM" id="SSF52172">
    <property type="entry name" value="CheY-like"/>
    <property type="match status" value="1"/>
</dbReference>
<reference evidence="5" key="2">
    <citation type="submission" date="2020-09" db="EMBL/GenBank/DDBJ databases">
        <authorList>
            <person name="Sun Q."/>
            <person name="Kim S."/>
        </authorList>
    </citation>
    <scope>NUCLEOTIDE SEQUENCE</scope>
    <source>
        <strain evidence="5">KCTC 22169</strain>
    </source>
</reference>
<dbReference type="InterPro" id="IPR003607">
    <property type="entry name" value="HD/PDEase_dom"/>
</dbReference>
<dbReference type="InterPro" id="IPR001789">
    <property type="entry name" value="Sig_transdc_resp-reg_receiver"/>
</dbReference>
<protein>
    <submittedName>
        <fullName evidence="5">Two-component system response regulator</fullName>
    </submittedName>
</protein>
<dbReference type="Gene3D" id="3.40.50.2300">
    <property type="match status" value="1"/>
</dbReference>
<organism evidence="5 6">
    <name type="scientific">Saccharospirillum salsuginis</name>
    <dbReference type="NCBI Taxonomy" id="418750"/>
    <lineage>
        <taxon>Bacteria</taxon>
        <taxon>Pseudomonadati</taxon>
        <taxon>Pseudomonadota</taxon>
        <taxon>Gammaproteobacteria</taxon>
        <taxon>Oceanospirillales</taxon>
        <taxon>Saccharospirillaceae</taxon>
        <taxon>Saccharospirillum</taxon>
    </lineage>
</organism>
<sequence>MTQTQGDTTATDKVPASRVLVVDDESNIRKSLERLLRRRGYEVVQAESVARAKGVLANAGDVDLIITDLKMPGEDGIALLIHAADHYPSIPRILLTGHADLEQTMRAINEGCSGQILTKPWEDNHLLRVVAEQLERSQLQRKNAQLLKLNQKQNAQLREMNKLLEERVQARTAQLKASADTLKKSNKSLLQSYKSTVRLVLELASMNPAIDSDLAQDMSELGVTLALSMELKPADVSAIRYACQLHELGKLALPQDIATSREALLSSSEWKTYSQYPEQGSLALTSVEYLSSVSQLIANHREHWDGTGFPRNLEGEEIPLGSRVVLMCRDYVQALNKYKNKKEAIGKRAGDMNIQLLAFEEIEQWRDVRYDGALVDVLKDTLAVREVEEEGGSDAPRGHLVSAQSIEPGMVLAQDVYTDKDLLMLTKGQKLTARHIEKLLAMETEYGRDLSIYIQS</sequence>
<dbReference type="PROSITE" id="PS51832">
    <property type="entry name" value="HD_GYP"/>
    <property type="match status" value="1"/>
</dbReference>
<feature type="modified residue" description="4-aspartylphosphate" evidence="1">
    <location>
        <position position="68"/>
    </location>
</feature>
<keyword evidence="1" id="KW-0597">Phosphoprotein</keyword>
<dbReference type="Pfam" id="PF13487">
    <property type="entry name" value="HD_5"/>
    <property type="match status" value="1"/>
</dbReference>
<dbReference type="Gene3D" id="1.10.3210.10">
    <property type="entry name" value="Hypothetical protein af1432"/>
    <property type="match status" value="1"/>
</dbReference>
<dbReference type="GO" id="GO:0008081">
    <property type="term" value="F:phosphoric diester hydrolase activity"/>
    <property type="evidence" value="ECO:0007669"/>
    <property type="project" value="UniProtKB-ARBA"/>
</dbReference>
<dbReference type="SUPFAM" id="SSF109604">
    <property type="entry name" value="HD-domain/PDEase-like"/>
    <property type="match status" value="1"/>
</dbReference>
<dbReference type="InterPro" id="IPR037522">
    <property type="entry name" value="HD_GYP_dom"/>
</dbReference>
<dbReference type="GO" id="GO:0000160">
    <property type="term" value="P:phosphorelay signal transduction system"/>
    <property type="evidence" value="ECO:0007669"/>
    <property type="project" value="InterPro"/>
</dbReference>
<dbReference type="PANTHER" id="PTHR45228">
    <property type="entry name" value="CYCLIC DI-GMP PHOSPHODIESTERASE TM_0186-RELATED"/>
    <property type="match status" value="1"/>
</dbReference>
<evidence type="ECO:0000256" key="1">
    <source>
        <dbReference type="PROSITE-ProRule" id="PRU00169"/>
    </source>
</evidence>
<accession>A0A918KB58</accession>
<evidence type="ECO:0000259" key="4">
    <source>
        <dbReference type="PROSITE" id="PS51832"/>
    </source>
</evidence>
<dbReference type="SMART" id="SM00448">
    <property type="entry name" value="REC"/>
    <property type="match status" value="1"/>
</dbReference>
<dbReference type="PROSITE" id="PS50110">
    <property type="entry name" value="RESPONSE_REGULATORY"/>
    <property type="match status" value="1"/>
</dbReference>